<dbReference type="OMA" id="CTKRRNT"/>
<dbReference type="AlphaFoldDB" id="L2GX21"/>
<feature type="compositionally biased region" description="Polar residues" evidence="5">
    <location>
        <begin position="320"/>
        <end position="334"/>
    </location>
</feature>
<keyword evidence="4" id="KW-0539">Nucleus</keyword>
<reference evidence="8" key="1">
    <citation type="submission" date="2011-03" db="EMBL/GenBank/DDBJ databases">
        <title>The genome sequence of Vavraia culicis strain floridensis.</title>
        <authorList>
            <consortium name="The Broad Institute Genome Sequencing Platform"/>
            <person name="Cuomo C."/>
            <person name="Becnel J."/>
            <person name="Sanscrainte N."/>
            <person name="Young S.K."/>
            <person name="Zeng Q."/>
            <person name="Gargeya S."/>
            <person name="Fitzgerald M."/>
            <person name="Haas B."/>
            <person name="Abouelleil A."/>
            <person name="Alvarado L."/>
            <person name="Arachchi H.M."/>
            <person name="Berlin A."/>
            <person name="Chapman S.B."/>
            <person name="Gearin G."/>
            <person name="Goldberg J."/>
            <person name="Griggs A."/>
            <person name="Gujja S."/>
            <person name="Hansen M."/>
            <person name="Heiman D."/>
            <person name="Howarth C."/>
            <person name="Larimer J."/>
            <person name="Lui A."/>
            <person name="MacDonald P.J.P."/>
            <person name="McCowen C."/>
            <person name="Montmayeur A."/>
            <person name="Murphy C."/>
            <person name="Neiman D."/>
            <person name="Pearson M."/>
            <person name="Priest M."/>
            <person name="Roberts A."/>
            <person name="Saif S."/>
            <person name="Shea T."/>
            <person name="Sisk P."/>
            <person name="Stolte C."/>
            <person name="Sykes S."/>
            <person name="Wortman J."/>
            <person name="Nusbaum C."/>
            <person name="Birren B."/>
        </authorList>
    </citation>
    <scope>NUCLEOTIDE SEQUENCE [LARGE SCALE GENOMIC DNA]</scope>
    <source>
        <strain evidence="8">floridensis</strain>
    </source>
</reference>
<keyword evidence="8" id="KW-1185">Reference proteome</keyword>
<feature type="compositionally biased region" description="Low complexity" evidence="5">
    <location>
        <begin position="298"/>
        <end position="312"/>
    </location>
</feature>
<dbReference type="OrthoDB" id="1638493at2759"/>
<dbReference type="STRING" id="948595.L2GX21"/>
<organism evidence="7 8">
    <name type="scientific">Vavraia culicis (isolate floridensis)</name>
    <name type="common">Microsporidian parasite</name>
    <dbReference type="NCBI Taxonomy" id="948595"/>
    <lineage>
        <taxon>Eukaryota</taxon>
        <taxon>Fungi</taxon>
        <taxon>Fungi incertae sedis</taxon>
        <taxon>Microsporidia</taxon>
        <taxon>Pleistophoridae</taxon>
        <taxon>Vavraia</taxon>
    </lineage>
</organism>
<evidence type="ECO:0000256" key="2">
    <source>
        <dbReference type="ARBA" id="ARBA00006369"/>
    </source>
</evidence>
<evidence type="ECO:0000256" key="5">
    <source>
        <dbReference type="SAM" id="MobiDB-lite"/>
    </source>
</evidence>
<dbReference type="GO" id="GO:0006364">
    <property type="term" value="P:rRNA processing"/>
    <property type="evidence" value="ECO:0007669"/>
    <property type="project" value="InterPro"/>
</dbReference>
<evidence type="ECO:0000256" key="4">
    <source>
        <dbReference type="ARBA" id="ARBA00023242"/>
    </source>
</evidence>
<dbReference type="GO" id="GO:0019843">
    <property type="term" value="F:rRNA binding"/>
    <property type="evidence" value="ECO:0007669"/>
    <property type="project" value="InterPro"/>
</dbReference>
<feature type="region of interest" description="Disordered" evidence="5">
    <location>
        <begin position="192"/>
        <end position="252"/>
    </location>
</feature>
<proteinExistence type="inferred from homology"/>
<sequence length="470" mass="52171">MPTLFLLSKNTSATHKYVLKDLFKFVPSAVKESKCDSRKEIKELMSMHECDSLVYFECTKRRNTIWLVKSGGPSVECDIDVMFSIDRLKFLVNSYLNVGHVLLFQPEFENDSGLKILKNVLTTIFKREDEFAERAMSFSYEDGKVFFRNYKLDDEMQEIGPRMVFTIRKVFDGEFNGNTLYENMDLLKEEEEAKNSSIEKNSDRNGNAHVKGADADANNEMNRLESAESQNVNSNGKIAINENTGSETENTLSKNKQNGAVKSAAVPNEQFNAAESTSKSTVHNPSKPVGANKESSAIKKAGAKRGAASAGKDAVKTKTAKCTTQSKADISTPDQPKLSDTEPVLDKNANAPTKKRAAPIKKSTIKPKPATPRRVANKRVKSATPSESQESKIKDSANNVTDNAPAVVTSEPAPSNDTNTKVKKTRAVKSKDNDQREEKKDIEKNKNEKENKNVQQKQSNKKAVKRGSKK</sequence>
<dbReference type="InterPro" id="IPR026532">
    <property type="entry name" value="BRX1"/>
</dbReference>
<dbReference type="HOGENOM" id="CLU_581662_0_0_1"/>
<evidence type="ECO:0000256" key="3">
    <source>
        <dbReference type="ARBA" id="ARBA00022517"/>
    </source>
</evidence>
<gene>
    <name evidence="7" type="ORF">VCUG_00272</name>
</gene>
<dbReference type="Proteomes" id="UP000011081">
    <property type="component" value="Unassembled WGS sequence"/>
</dbReference>
<feature type="compositionally biased region" description="Basic and acidic residues" evidence="5">
    <location>
        <begin position="429"/>
        <end position="452"/>
    </location>
</feature>
<dbReference type="GeneID" id="19878162"/>
<dbReference type="SMART" id="SM00879">
    <property type="entry name" value="Brix"/>
    <property type="match status" value="1"/>
</dbReference>
<feature type="region of interest" description="Disordered" evidence="5">
    <location>
        <begin position="273"/>
        <end position="470"/>
    </location>
</feature>
<evidence type="ECO:0000313" key="7">
    <source>
        <dbReference type="EMBL" id="ELA48231.1"/>
    </source>
</evidence>
<accession>L2GX21</accession>
<feature type="compositionally biased region" description="Polar residues" evidence="5">
    <location>
        <begin position="273"/>
        <end position="284"/>
    </location>
</feature>
<dbReference type="VEuPathDB" id="MicrosporidiaDB:VCUG_00272"/>
<dbReference type="EMBL" id="GL877406">
    <property type="protein sequence ID" value="ELA48231.1"/>
    <property type="molecule type" value="Genomic_DNA"/>
</dbReference>
<evidence type="ECO:0000313" key="8">
    <source>
        <dbReference type="Proteomes" id="UP000011081"/>
    </source>
</evidence>
<feature type="compositionally biased region" description="Basic residues" evidence="5">
    <location>
        <begin position="353"/>
        <end position="365"/>
    </location>
</feature>
<feature type="domain" description="Brix" evidence="6">
    <location>
        <begin position="1"/>
        <end position="176"/>
    </location>
</feature>
<protein>
    <recommendedName>
        <fullName evidence="6">Brix domain-containing protein</fullName>
    </recommendedName>
</protein>
<dbReference type="PANTHER" id="PTHR13634">
    <property type="entry name" value="RIBOSOME BIOGENESIS PROTEIN BRIX"/>
    <property type="match status" value="1"/>
</dbReference>
<dbReference type="Pfam" id="PF04427">
    <property type="entry name" value="Brix"/>
    <property type="match status" value="1"/>
</dbReference>
<dbReference type="PANTHER" id="PTHR13634:SF0">
    <property type="entry name" value="RIBOSOME BIOGENESIS PROTEIN BRX1 HOMOLOG"/>
    <property type="match status" value="1"/>
</dbReference>
<dbReference type="GO" id="GO:0005730">
    <property type="term" value="C:nucleolus"/>
    <property type="evidence" value="ECO:0007669"/>
    <property type="project" value="UniProtKB-SubCell"/>
</dbReference>
<dbReference type="GO" id="GO:0000027">
    <property type="term" value="P:ribosomal large subunit assembly"/>
    <property type="evidence" value="ECO:0007669"/>
    <property type="project" value="TreeGrafter"/>
</dbReference>
<dbReference type="InParanoid" id="L2GX21"/>
<dbReference type="InterPro" id="IPR007109">
    <property type="entry name" value="Brix"/>
</dbReference>
<evidence type="ECO:0000259" key="6">
    <source>
        <dbReference type="PROSITE" id="PS50833"/>
    </source>
</evidence>
<keyword evidence="3" id="KW-0690">Ribosome biogenesis</keyword>
<feature type="compositionally biased region" description="Polar residues" evidence="5">
    <location>
        <begin position="227"/>
        <end position="252"/>
    </location>
</feature>
<name>L2GX21_VAVCU</name>
<evidence type="ECO:0000256" key="1">
    <source>
        <dbReference type="ARBA" id="ARBA00004604"/>
    </source>
</evidence>
<dbReference type="PROSITE" id="PS50833">
    <property type="entry name" value="BRIX"/>
    <property type="match status" value="1"/>
</dbReference>
<dbReference type="RefSeq" id="XP_008073292.1">
    <property type="nucleotide sequence ID" value="XM_008075101.1"/>
</dbReference>
<comment type="subcellular location">
    <subcellularLocation>
        <location evidence="1">Nucleus</location>
        <location evidence="1">Nucleolus</location>
    </subcellularLocation>
</comment>
<feature type="compositionally biased region" description="Basic residues" evidence="5">
    <location>
        <begin position="459"/>
        <end position="470"/>
    </location>
</feature>
<comment type="similarity">
    <text evidence="2">Belongs to the BRX1 family.</text>
</comment>